<name>A0A0D2JNI2_9EURO</name>
<dbReference type="PANTHER" id="PTHR37844:SF2">
    <property type="entry name" value="SER_THR PROTEIN PHOSPHATASE SUPERFAMILY (AFU_ORTHOLOGUE AFUA_1G14840)"/>
    <property type="match status" value="1"/>
</dbReference>
<sequence length="287" mass="32731">MARFQIMSDLHLEAPSTYDVFSITPKSSCLALLGDVGNIKDKGFFQFLEAQLKRFEHVFFLLGNHEPYHSTWAKVKAQLQDFSNKIDQRRSAKKGDDGRLGKLIFLDQTRYDLSSEITILGCTLYSQVLSSQHDRVSFGLNDFYHIEDWTVEQHCAAHQADLEWLNAQVAEISAREPNRKIVVFTHHSPSTAEGTSDAAHKSSPISSGFSTDLSKEECWVNQSVKLWAFGHTHFNCDFEDPETKKRLVSNQRGYYFAQATAFDPDRVYEVKQGATEAWIPYIALPWP</sequence>
<dbReference type="OrthoDB" id="550558at2759"/>
<protein>
    <recommendedName>
        <fullName evidence="1">Calcineurin-like phosphoesterase domain-containing protein</fullName>
    </recommendedName>
</protein>
<evidence type="ECO:0000259" key="1">
    <source>
        <dbReference type="Pfam" id="PF00149"/>
    </source>
</evidence>
<accession>A0A0D2JNI2</accession>
<dbReference type="GO" id="GO:0016787">
    <property type="term" value="F:hydrolase activity"/>
    <property type="evidence" value="ECO:0007669"/>
    <property type="project" value="InterPro"/>
</dbReference>
<evidence type="ECO:0000313" key="2">
    <source>
        <dbReference type="EMBL" id="KIX92049.1"/>
    </source>
</evidence>
<dbReference type="Gene3D" id="3.60.21.10">
    <property type="match status" value="1"/>
</dbReference>
<dbReference type="EMBL" id="KN848112">
    <property type="protein sequence ID" value="KIX92049.1"/>
    <property type="molecule type" value="Genomic_DNA"/>
</dbReference>
<dbReference type="PANTHER" id="PTHR37844">
    <property type="entry name" value="SER/THR PROTEIN PHOSPHATASE SUPERFAMILY (AFU_ORTHOLOGUE AFUA_1G14840)"/>
    <property type="match status" value="1"/>
</dbReference>
<organism evidence="2 3">
    <name type="scientific">Fonsecaea multimorphosa CBS 102226</name>
    <dbReference type="NCBI Taxonomy" id="1442371"/>
    <lineage>
        <taxon>Eukaryota</taxon>
        <taxon>Fungi</taxon>
        <taxon>Dikarya</taxon>
        <taxon>Ascomycota</taxon>
        <taxon>Pezizomycotina</taxon>
        <taxon>Eurotiomycetes</taxon>
        <taxon>Chaetothyriomycetidae</taxon>
        <taxon>Chaetothyriales</taxon>
        <taxon>Herpotrichiellaceae</taxon>
        <taxon>Fonsecaea</taxon>
    </lineage>
</organism>
<dbReference type="InterPro" id="IPR004843">
    <property type="entry name" value="Calcineurin-like_PHP"/>
</dbReference>
<keyword evidence="3" id="KW-1185">Reference proteome</keyword>
<feature type="domain" description="Calcineurin-like phosphoesterase" evidence="1">
    <location>
        <begin position="3"/>
        <end position="233"/>
    </location>
</feature>
<evidence type="ECO:0000313" key="3">
    <source>
        <dbReference type="Proteomes" id="UP000053411"/>
    </source>
</evidence>
<gene>
    <name evidence="2" type="ORF">Z520_12265</name>
</gene>
<dbReference type="VEuPathDB" id="FungiDB:Z520_12265"/>
<dbReference type="SUPFAM" id="SSF56300">
    <property type="entry name" value="Metallo-dependent phosphatases"/>
    <property type="match status" value="1"/>
</dbReference>
<dbReference type="InterPro" id="IPR029052">
    <property type="entry name" value="Metallo-depent_PP-like"/>
</dbReference>
<reference evidence="2 3" key="1">
    <citation type="submission" date="2015-01" db="EMBL/GenBank/DDBJ databases">
        <title>The Genome Sequence of Fonsecaea multimorphosa CBS 102226.</title>
        <authorList>
            <consortium name="The Broad Institute Genomics Platform"/>
            <person name="Cuomo C."/>
            <person name="de Hoog S."/>
            <person name="Gorbushina A."/>
            <person name="Stielow B."/>
            <person name="Teixiera M."/>
            <person name="Abouelleil A."/>
            <person name="Chapman S.B."/>
            <person name="Priest M."/>
            <person name="Young S.K."/>
            <person name="Wortman J."/>
            <person name="Nusbaum C."/>
            <person name="Birren B."/>
        </authorList>
    </citation>
    <scope>NUCLEOTIDE SEQUENCE [LARGE SCALE GENOMIC DNA]</scope>
    <source>
        <strain evidence="2 3">CBS 102226</strain>
    </source>
</reference>
<dbReference type="RefSeq" id="XP_016626172.1">
    <property type="nucleotide sequence ID" value="XM_016782751.1"/>
</dbReference>
<dbReference type="AlphaFoldDB" id="A0A0D2JNI2"/>
<dbReference type="Proteomes" id="UP000053411">
    <property type="component" value="Unassembled WGS sequence"/>
</dbReference>
<dbReference type="Pfam" id="PF00149">
    <property type="entry name" value="Metallophos"/>
    <property type="match status" value="1"/>
</dbReference>
<proteinExistence type="predicted"/>
<dbReference type="GeneID" id="27718011"/>